<dbReference type="Proteomes" id="UP000826195">
    <property type="component" value="Unassembled WGS sequence"/>
</dbReference>
<evidence type="ECO:0000313" key="2">
    <source>
        <dbReference type="EMBL" id="KAH0563565.1"/>
    </source>
</evidence>
<organism evidence="2 3">
    <name type="scientific">Cotesia glomerata</name>
    <name type="common">Lepidopteran parasitic wasp</name>
    <name type="synonym">Apanteles glomeratus</name>
    <dbReference type="NCBI Taxonomy" id="32391"/>
    <lineage>
        <taxon>Eukaryota</taxon>
        <taxon>Metazoa</taxon>
        <taxon>Ecdysozoa</taxon>
        <taxon>Arthropoda</taxon>
        <taxon>Hexapoda</taxon>
        <taxon>Insecta</taxon>
        <taxon>Pterygota</taxon>
        <taxon>Neoptera</taxon>
        <taxon>Endopterygota</taxon>
        <taxon>Hymenoptera</taxon>
        <taxon>Apocrita</taxon>
        <taxon>Ichneumonoidea</taxon>
        <taxon>Braconidae</taxon>
        <taxon>Microgastrinae</taxon>
        <taxon>Cotesia</taxon>
    </lineage>
</organism>
<proteinExistence type="predicted"/>
<gene>
    <name evidence="2" type="ORF">KQX54_002205</name>
</gene>
<feature type="compositionally biased region" description="Polar residues" evidence="1">
    <location>
        <begin position="295"/>
        <end position="309"/>
    </location>
</feature>
<dbReference type="AlphaFoldDB" id="A0AAV7J191"/>
<protein>
    <recommendedName>
        <fullName evidence="4">Retrotransposon gag domain-containing protein</fullName>
    </recommendedName>
</protein>
<dbReference type="EMBL" id="JAHXZJ010000002">
    <property type="protein sequence ID" value="KAH0563565.1"/>
    <property type="molecule type" value="Genomic_DNA"/>
</dbReference>
<reference evidence="2 3" key="1">
    <citation type="journal article" date="2021" name="J. Hered.">
        <title>A chromosome-level genome assembly of the parasitoid wasp, Cotesia glomerata (Hymenoptera: Braconidae).</title>
        <authorList>
            <person name="Pinto B.J."/>
            <person name="Weis J.J."/>
            <person name="Gamble T."/>
            <person name="Ode P.J."/>
            <person name="Paul R."/>
            <person name="Zaspel J.M."/>
        </authorList>
    </citation>
    <scope>NUCLEOTIDE SEQUENCE [LARGE SCALE GENOMIC DNA]</scope>
    <source>
        <strain evidence="2">CgM1</strain>
    </source>
</reference>
<evidence type="ECO:0008006" key="4">
    <source>
        <dbReference type="Google" id="ProtNLM"/>
    </source>
</evidence>
<keyword evidence="3" id="KW-1185">Reference proteome</keyword>
<evidence type="ECO:0000313" key="3">
    <source>
        <dbReference type="Proteomes" id="UP000826195"/>
    </source>
</evidence>
<comment type="caution">
    <text evidence="2">The sequence shown here is derived from an EMBL/GenBank/DDBJ whole genome shotgun (WGS) entry which is preliminary data.</text>
</comment>
<sequence length="322" mass="37368">MVQLLREQNINLNVQLEIFMREKDEKQEGVSTHVPSESGNINSVRMKDLKSHLEVFTKFDGDNISVETFIFEIKSIFNEVPEESRVLFIRLIISKKIVRYARKVIDGNDIRSLEDLIRILRINFGENKSYDVTLLERSQCQQNDQSVLNYNKKFNDCHLNVKRALNNNSEFDAENRMLILKNEERQGLAQYVRGLRASIKLFVKSGKPTTIREAQNLALEIEKEELISQVVTKRLLSTITWLRINHKKTKMQSQQKDCPQKPQVSYQNFPSRQVPNVPPNQIKYIQCQKTEEIQEQASCSESTPPSNSEIVAKQGRFDAPIK</sequence>
<accession>A0AAV7J191</accession>
<feature type="region of interest" description="Disordered" evidence="1">
    <location>
        <begin position="295"/>
        <end position="322"/>
    </location>
</feature>
<name>A0AAV7J191_COTGL</name>
<evidence type="ECO:0000256" key="1">
    <source>
        <dbReference type="SAM" id="MobiDB-lite"/>
    </source>
</evidence>